<dbReference type="SUPFAM" id="SSF48403">
    <property type="entry name" value="Ankyrin repeat"/>
    <property type="match status" value="1"/>
</dbReference>
<dbReference type="GO" id="GO:0043531">
    <property type="term" value="F:ADP binding"/>
    <property type="evidence" value="ECO:0007669"/>
    <property type="project" value="InterPro"/>
</dbReference>
<sequence length="1814" mass="205813">MSYSRDDYTVAWICALPLEMTAAKLMLEKVHALLPQLETDYNTYTLGSVGGHNVVVACLPSGVYGTTSAAIVLAHMLSTFPSLRFALMVGIGGGVPKSNDIRLGDVVVSLPSGASGGVVQYDYGKALRDGSFQRTGSLNKPPRYLLTAVSQIRSDPETSLEKTVKEAHQKSESIRKEFSRPSKDWLFEATYDHNSMNLDCSTCDQTQLVDRRLRESGEPLVHYGLIASGNQVIKNAQLRDSIAQKTGILCFEMEAAGLMDQLPCLVIRGICDYCDSHKHKEWQGYGALTAAAYAAHLLHAVPVTDHTSSRAQNVEFTEEEKACLRSLFITDPEEDKNSLKRRKGDRAFDTCSWIFDTEELQYWLGLPTHNDQEEQNILWLYGNPGTGKSTMAITLSEELPSKPYFQDGGKTIAYFFCDSSSDVNRTAISVLRGLLYQLIKRCPTLMLHLLPRYIERKDKLFGSFDALWTVLLDIAKISDGMDFYYIIDALDECEPDSQETLLEQIHQTFGNPNSKSSAPSNIHFLITSRPYHEIRRPLSAFRSKDLATYEEVASDLRKVIKEKVEVLSKRNKYPKALSADISRVLEAKAEGTFLWVGIACDELAQVQSRNSMKTLQALPRGLNSLYQKLLETAITGSNEGDEPMILEMLTFVAFALRPLTLAELSEACQLYPEEEEDCRLQFTQEIIDLCRLMIVVQGSHVRLLHKSVKDFLLKGTANINDLKANATLAHRCLNNVLHNVRLKSTMMLPDARDRFLSYSTVYWPRHASLSKTEFTINREHENFFSLSSTSWNDWMGLYNSLQTFSSNRLDLGFSTLHAAARWGIQQLIQFAINVTNASSRRLEPTREGESYIDSDYATSKGVTPMIEAARSGQISILKILLERGPPNQQINQDVMKAAARNTIRGEKIVAYLLDEHKDQIKITNDMIKVVSQNRPHGTLIMRLIIDQCKEQILVNPYLIITILEKFDVTVVAFLLNQYQGRLQITEGMIEAAGQNYSDGNEIMTLMLEQYNVRIQENPGLVSKVIQHFNEKVVELILNQMGDRIELGDEIFKAAARNYRYENVMFLLLGKYGEEISIATNIAWPGVPYISNVEYNCAQGSTEYNTWQTYAAQSGASAVQAFVGYWRCINREAGDRYWNVPFRRNPNFVAQNDEIAQIKDLVLRYTVPARILVCGLNGVGKTHLALELAYRIREHDPEWSIFWISSSSAKVIEQSYMEIAKMLGFYKVEQTEAKNFLTFYLCQKQAGKCLLIFDNAENISILTEYLPRNELAQILITSRAGALVPRLATDHVIQLSTSSVEAALDILENSLVDKSLLNDQETAKALVQRLSLLPLAILHASAYINSTKKTVSQYLYLLERQYSKFGQRSGGPVEQNYSTTPSLKRIWRTTFQQISRKNQLAAYYLSFMACMDGDGISQSLLPSAKLENKLDAIGLLKDSSIIVETSRGYFSMHRLLRHEVRDWLKSDQRFRQEVLKVADHLSDIFPNYTTNRSMRREYLPHAMSLLAEVEFQEEQARYIKLMRRVGHCLLIDKRYSEAAALFETIMTIQKNENSDSSYSILFSVADLARTYKEHGRVDEAEELELQMVELSKRVITTEYPDTLEMIRQSLVRRHQRRHEKAEIGHGQELKDPDNALELELPDTLHYFSDLGLALDRHGRHEDAENMHILAFGGLYKVLGPEDYSTLTGIFSLAYSLLAQDKKEDASTLLEEFIKLRGKSLKPDQTAIEDASFCRSHWEDYCKMRLFRKQQQEQKMISSNEKFQLMEDTSASTITTPPVERHSANPAQRFIRDHPLLRASRSDQSVQDGLDLEDVD</sequence>
<dbReference type="EMBL" id="MIKG01000023">
    <property type="protein sequence ID" value="RAO73320.1"/>
    <property type="molecule type" value="Genomic_DNA"/>
</dbReference>
<feature type="domain" description="AAA+ ATPase" evidence="4">
    <location>
        <begin position="1166"/>
        <end position="1298"/>
    </location>
</feature>
<feature type="region of interest" description="Disordered" evidence="3">
    <location>
        <begin position="1768"/>
        <end position="1814"/>
    </location>
</feature>
<dbReference type="Gene3D" id="1.25.40.20">
    <property type="entry name" value="Ankyrin repeat-containing domain"/>
    <property type="match status" value="1"/>
</dbReference>
<evidence type="ECO:0000259" key="4">
    <source>
        <dbReference type="SMART" id="SM00382"/>
    </source>
</evidence>
<dbReference type="PANTHER" id="PTHR46082:SF11">
    <property type="entry name" value="AAA+ ATPASE DOMAIN-CONTAINING PROTEIN-RELATED"/>
    <property type="match status" value="1"/>
</dbReference>
<dbReference type="RefSeq" id="XP_040737834.1">
    <property type="nucleotide sequence ID" value="XM_040882237.1"/>
</dbReference>
<dbReference type="GeneID" id="63798546"/>
<gene>
    <name evidence="5" type="ORF">BHQ10_009332</name>
</gene>
<feature type="domain" description="AAA+ ATPase" evidence="4">
    <location>
        <begin position="374"/>
        <end position="659"/>
    </location>
</feature>
<dbReference type="Pfam" id="PF23397">
    <property type="entry name" value="DUF7104"/>
    <property type="match status" value="4"/>
</dbReference>
<proteinExistence type="predicted"/>
<dbReference type="Gene3D" id="3.40.50.300">
    <property type="entry name" value="P-loop containing nucleotide triphosphate hydrolases"/>
    <property type="match status" value="2"/>
</dbReference>
<dbReference type="Pfam" id="PF00931">
    <property type="entry name" value="NB-ARC"/>
    <property type="match status" value="1"/>
</dbReference>
<keyword evidence="1" id="KW-0677">Repeat</keyword>
<dbReference type="PROSITE" id="PS50297">
    <property type="entry name" value="ANK_REP_REGION"/>
    <property type="match status" value="1"/>
</dbReference>
<dbReference type="InterPro" id="IPR055530">
    <property type="entry name" value="DUF7104"/>
</dbReference>
<dbReference type="OrthoDB" id="20872at2759"/>
<name>A0A364LBX0_TALAM</name>
<dbReference type="InterPro" id="IPR027417">
    <property type="entry name" value="P-loop_NTPase"/>
</dbReference>
<dbReference type="SUPFAM" id="SSF52540">
    <property type="entry name" value="P-loop containing nucleoside triphosphate hydrolases"/>
    <property type="match status" value="2"/>
</dbReference>
<dbReference type="SUPFAM" id="SSF48452">
    <property type="entry name" value="TPR-like"/>
    <property type="match status" value="1"/>
</dbReference>
<dbReference type="GO" id="GO:0003824">
    <property type="term" value="F:catalytic activity"/>
    <property type="evidence" value="ECO:0007669"/>
    <property type="project" value="InterPro"/>
</dbReference>
<evidence type="ECO:0000313" key="5">
    <source>
        <dbReference type="EMBL" id="RAO73320.1"/>
    </source>
</evidence>
<dbReference type="InterPro" id="IPR002110">
    <property type="entry name" value="Ankyrin_rpt"/>
</dbReference>
<keyword evidence="2" id="KW-0040">ANK repeat</keyword>
<accession>A0A364LBX0</accession>
<dbReference type="InterPro" id="IPR002182">
    <property type="entry name" value="NB-ARC"/>
</dbReference>
<dbReference type="Pfam" id="PF22939">
    <property type="entry name" value="WHD_GPIID"/>
    <property type="match status" value="1"/>
</dbReference>
<dbReference type="CDD" id="cd00009">
    <property type="entry name" value="AAA"/>
    <property type="match status" value="1"/>
</dbReference>
<dbReference type="STRING" id="1196081.A0A364LBX0"/>
<dbReference type="InterPro" id="IPR003593">
    <property type="entry name" value="AAA+_ATPase"/>
</dbReference>
<dbReference type="SUPFAM" id="SSF53167">
    <property type="entry name" value="Purine and uridine phosphorylases"/>
    <property type="match status" value="1"/>
</dbReference>
<dbReference type="InterPro" id="IPR053137">
    <property type="entry name" value="NLR-like"/>
</dbReference>
<dbReference type="InterPro" id="IPR056884">
    <property type="entry name" value="NPHP3-like_N"/>
</dbReference>
<evidence type="ECO:0000256" key="3">
    <source>
        <dbReference type="SAM" id="MobiDB-lite"/>
    </source>
</evidence>
<feature type="repeat" description="ANK" evidence="2">
    <location>
        <begin position="860"/>
        <end position="892"/>
    </location>
</feature>
<organism evidence="5 6">
    <name type="scientific">Talaromyces amestolkiae</name>
    <dbReference type="NCBI Taxonomy" id="1196081"/>
    <lineage>
        <taxon>Eukaryota</taxon>
        <taxon>Fungi</taxon>
        <taxon>Dikarya</taxon>
        <taxon>Ascomycota</taxon>
        <taxon>Pezizomycotina</taxon>
        <taxon>Eurotiomycetes</taxon>
        <taxon>Eurotiomycetidae</taxon>
        <taxon>Eurotiales</taxon>
        <taxon>Trichocomaceae</taxon>
        <taxon>Talaromyces</taxon>
        <taxon>Talaromyces sect. Talaromyces</taxon>
    </lineage>
</organism>
<dbReference type="InterPro" id="IPR036770">
    <property type="entry name" value="Ankyrin_rpt-contain_sf"/>
</dbReference>
<dbReference type="PANTHER" id="PTHR46082">
    <property type="entry name" value="ATP/GTP-BINDING PROTEIN-RELATED"/>
    <property type="match status" value="1"/>
</dbReference>
<evidence type="ECO:0000313" key="6">
    <source>
        <dbReference type="Proteomes" id="UP000249363"/>
    </source>
</evidence>
<dbReference type="Proteomes" id="UP000249363">
    <property type="component" value="Unassembled WGS sequence"/>
</dbReference>
<dbReference type="GO" id="GO:0009116">
    <property type="term" value="P:nucleoside metabolic process"/>
    <property type="evidence" value="ECO:0007669"/>
    <property type="project" value="InterPro"/>
</dbReference>
<dbReference type="InterPro" id="IPR011990">
    <property type="entry name" value="TPR-like_helical_dom_sf"/>
</dbReference>
<keyword evidence="6" id="KW-1185">Reference proteome</keyword>
<dbReference type="Gene3D" id="3.40.50.1580">
    <property type="entry name" value="Nucleoside phosphorylase domain"/>
    <property type="match status" value="1"/>
</dbReference>
<dbReference type="Pfam" id="PF24883">
    <property type="entry name" value="NPHP3_N"/>
    <property type="match status" value="1"/>
</dbReference>
<reference evidence="5 6" key="1">
    <citation type="journal article" date="2017" name="Biotechnol. Biofuels">
        <title>Differential beta-glucosidase expression as a function of carbon source availability in Talaromyces amestolkiae: a genomic and proteomic approach.</title>
        <authorList>
            <person name="de Eugenio L.I."/>
            <person name="Mendez-Liter J.A."/>
            <person name="Nieto-Dominguez M."/>
            <person name="Alonso L."/>
            <person name="Gil-Munoz J."/>
            <person name="Barriuso J."/>
            <person name="Prieto A."/>
            <person name="Martinez M.J."/>
        </authorList>
    </citation>
    <scope>NUCLEOTIDE SEQUENCE [LARGE SCALE GENOMIC DNA]</scope>
    <source>
        <strain evidence="5 6">CIB</strain>
    </source>
</reference>
<evidence type="ECO:0000256" key="1">
    <source>
        <dbReference type="ARBA" id="ARBA00022737"/>
    </source>
</evidence>
<dbReference type="SMART" id="SM00382">
    <property type="entry name" value="AAA"/>
    <property type="match status" value="2"/>
</dbReference>
<dbReference type="CDD" id="cd09008">
    <property type="entry name" value="MTAN"/>
    <property type="match status" value="1"/>
</dbReference>
<protein>
    <recommendedName>
        <fullName evidence="4">AAA+ ATPase domain-containing protein</fullName>
    </recommendedName>
</protein>
<dbReference type="InterPro" id="IPR054471">
    <property type="entry name" value="GPIID_WHD"/>
</dbReference>
<evidence type="ECO:0000256" key="2">
    <source>
        <dbReference type="PROSITE-ProRule" id="PRU00023"/>
    </source>
</evidence>
<comment type="caution">
    <text evidence="5">The sequence shown here is derived from an EMBL/GenBank/DDBJ whole genome shotgun (WGS) entry which is preliminary data.</text>
</comment>
<dbReference type="InterPro" id="IPR035994">
    <property type="entry name" value="Nucleoside_phosphorylase_sf"/>
</dbReference>
<dbReference type="Gene3D" id="1.25.40.10">
    <property type="entry name" value="Tetratricopeptide repeat domain"/>
    <property type="match status" value="2"/>
</dbReference>
<dbReference type="PROSITE" id="PS50088">
    <property type="entry name" value="ANK_REPEAT"/>
    <property type="match status" value="1"/>
</dbReference>